<gene>
    <name evidence="1" type="ORF">MELE44368_02755</name>
</gene>
<dbReference type="AlphaFoldDB" id="A0A439DV81"/>
<dbReference type="EMBL" id="ATDN01000012">
    <property type="protein sequence ID" value="RWA20890.1"/>
    <property type="molecule type" value="Genomic_DNA"/>
</dbReference>
<dbReference type="RefSeq" id="WP_128108337.1">
    <property type="nucleotide sequence ID" value="NZ_ATDN01000012.1"/>
</dbReference>
<organism evidence="1 2">
    <name type="scientific">Mycolicibacterium elephantis DSM 44368</name>
    <dbReference type="NCBI Taxonomy" id="1335622"/>
    <lineage>
        <taxon>Bacteria</taxon>
        <taxon>Bacillati</taxon>
        <taxon>Actinomycetota</taxon>
        <taxon>Actinomycetes</taxon>
        <taxon>Mycobacteriales</taxon>
        <taxon>Mycobacteriaceae</taxon>
        <taxon>Mycolicibacterium</taxon>
    </lineage>
</organism>
<protein>
    <submittedName>
        <fullName evidence="1">Uncharacterized protein</fullName>
    </submittedName>
</protein>
<keyword evidence="2" id="KW-1185">Reference proteome</keyword>
<comment type="caution">
    <text evidence="1">The sequence shown here is derived from an EMBL/GenBank/DDBJ whole genome shotgun (WGS) entry which is preliminary data.</text>
</comment>
<evidence type="ECO:0000313" key="1">
    <source>
        <dbReference type="EMBL" id="RWA20890.1"/>
    </source>
</evidence>
<name>A0A439DV81_9MYCO</name>
<evidence type="ECO:0000313" key="2">
    <source>
        <dbReference type="Proteomes" id="UP000287177"/>
    </source>
</evidence>
<sequence length="69" mass="7514">MTKQFHIEDRAPGSIVATGEIDSNGLVVWVETEDSVSRELSDLAAGIQAHIADGLAAVNYDDPLEWFEL</sequence>
<reference evidence="1 2" key="1">
    <citation type="submission" date="2013-06" db="EMBL/GenBank/DDBJ databases">
        <title>The draft sequence of the Mycobacterium elephantis genome.</title>
        <authorList>
            <person name="Pettersson F.B."/>
            <person name="Das S."/>
            <person name="Dasgupta S."/>
            <person name="Bhattacharya A."/>
            <person name="Kirsebom L.A."/>
        </authorList>
    </citation>
    <scope>NUCLEOTIDE SEQUENCE [LARGE SCALE GENOMIC DNA]</scope>
    <source>
        <strain evidence="1 2">DSM 44368</strain>
    </source>
</reference>
<accession>A0A439DV81</accession>
<proteinExistence type="predicted"/>
<dbReference type="Proteomes" id="UP000287177">
    <property type="component" value="Unassembled WGS sequence"/>
</dbReference>